<protein>
    <submittedName>
        <fullName evidence="1">Uncharacterized protein</fullName>
    </submittedName>
</protein>
<comment type="caution">
    <text evidence="1">The sequence shown here is derived from an EMBL/GenBank/DDBJ whole genome shotgun (WGS) entry which is preliminary data.</text>
</comment>
<reference evidence="1 2" key="1">
    <citation type="journal article" date="2019" name="Sci. Rep.">
        <title>Orb-weaving spider Araneus ventricosus genome elucidates the spidroin gene catalogue.</title>
        <authorList>
            <person name="Kono N."/>
            <person name="Nakamura H."/>
            <person name="Ohtoshi R."/>
            <person name="Moran D.A.P."/>
            <person name="Shinohara A."/>
            <person name="Yoshida Y."/>
            <person name="Fujiwara M."/>
            <person name="Mori M."/>
            <person name="Tomita M."/>
            <person name="Arakawa K."/>
        </authorList>
    </citation>
    <scope>NUCLEOTIDE SEQUENCE [LARGE SCALE GENOMIC DNA]</scope>
</reference>
<proteinExistence type="predicted"/>
<keyword evidence="2" id="KW-1185">Reference proteome</keyword>
<name>A0A4Y2L550_ARAVE</name>
<dbReference type="EMBL" id="BGPR01005369">
    <property type="protein sequence ID" value="GBN09539.1"/>
    <property type="molecule type" value="Genomic_DNA"/>
</dbReference>
<gene>
    <name evidence="1" type="ORF">AVEN_166021_1</name>
</gene>
<evidence type="ECO:0000313" key="1">
    <source>
        <dbReference type="EMBL" id="GBN09539.1"/>
    </source>
</evidence>
<organism evidence="1 2">
    <name type="scientific">Araneus ventricosus</name>
    <name type="common">Orbweaver spider</name>
    <name type="synonym">Epeira ventricosa</name>
    <dbReference type="NCBI Taxonomy" id="182803"/>
    <lineage>
        <taxon>Eukaryota</taxon>
        <taxon>Metazoa</taxon>
        <taxon>Ecdysozoa</taxon>
        <taxon>Arthropoda</taxon>
        <taxon>Chelicerata</taxon>
        <taxon>Arachnida</taxon>
        <taxon>Araneae</taxon>
        <taxon>Araneomorphae</taxon>
        <taxon>Entelegynae</taxon>
        <taxon>Araneoidea</taxon>
        <taxon>Araneidae</taxon>
        <taxon>Araneus</taxon>
    </lineage>
</organism>
<dbReference type="Proteomes" id="UP000499080">
    <property type="component" value="Unassembled WGS sequence"/>
</dbReference>
<dbReference type="AlphaFoldDB" id="A0A4Y2L550"/>
<evidence type="ECO:0000313" key="2">
    <source>
        <dbReference type="Proteomes" id="UP000499080"/>
    </source>
</evidence>
<accession>A0A4Y2L550</accession>
<sequence>MAPRHENAAIMAFYIHSIRCQHLPAVILLGLHFLQRRSPVLLYWKWCNEIFLPTKSFSSNSNHKLQWFIKKLKHIQQLRATPTSNHSAKPTFVYRDLSVCSHVFLRA</sequence>